<reference evidence="4" key="1">
    <citation type="journal article" date="2017" name="J. Biotechnol.">
        <title>Complete genome sequence of Novosphingobium resinovorum SA1, a versatile xenobiotic-degrading bacterium capable of utilizing sulfanilic acid.</title>
        <authorList>
            <person name="Hegedus B."/>
            <person name="Kos P.B."/>
            <person name="Balint B."/>
            <person name="Maroti G."/>
            <person name="Gan H.M."/>
            <person name="Perei K."/>
            <person name="Rakhely G."/>
        </authorList>
    </citation>
    <scope>NUCLEOTIDE SEQUENCE [LARGE SCALE GENOMIC DNA]</scope>
    <source>
        <strain evidence="4">SA1</strain>
    </source>
</reference>
<evidence type="ECO:0000259" key="2">
    <source>
        <dbReference type="Pfam" id="PF05036"/>
    </source>
</evidence>
<evidence type="ECO:0000313" key="4">
    <source>
        <dbReference type="Proteomes" id="UP000094626"/>
    </source>
</evidence>
<keyword evidence="4" id="KW-1185">Reference proteome</keyword>
<dbReference type="Pfam" id="PF07721">
    <property type="entry name" value="TPR_4"/>
    <property type="match status" value="3"/>
</dbReference>
<sequence length="426" mass="44245">MKNRHSNSARNAGFTLCSAMVAALLAGCAGGPHGVASAGDTRVAEGQVAGVDEGALSKVEARVAKSPRDMGARSALAQGYLAAGRFNSAATTFEDALALGDRSPRTGLSLALAYIGSGRKAEALDVLQRFANKLPASDYGLAVALAGQPAQGVEVLSQAVRGGENNAKTRQNLAYAYALDGRWAEARVIASQDVSGDELEARLQDWGAKASPEQGRARVAGLLGTPLRLDPGQPTALALNGIDHTPRVMMAAAEPVEPVAELPATEEAAPAPVFAEAPAPVAPAFADEAPRRSIERAFDGSLARMQKPQVKKAAAKAAPVKQAVTGQSGSHLVQLGSFSTMDGAKRAWAIFQKRDPSLRSHALRITEADVNGRRYYRVAAEGFARGVAQSMCSTVKGRGGECLAYEDGRSLPGAVAARGRPMLASR</sequence>
<dbReference type="OrthoDB" id="7388953at2"/>
<dbReference type="InterPro" id="IPR011717">
    <property type="entry name" value="TPR-4"/>
</dbReference>
<feature type="signal peptide" evidence="1">
    <location>
        <begin position="1"/>
        <end position="38"/>
    </location>
</feature>
<feature type="domain" description="SPOR" evidence="2">
    <location>
        <begin position="328"/>
        <end position="401"/>
    </location>
</feature>
<dbReference type="Proteomes" id="UP000094626">
    <property type="component" value="Chromosome"/>
</dbReference>
<dbReference type="Gene3D" id="3.30.70.1070">
    <property type="entry name" value="Sporulation related repeat"/>
    <property type="match status" value="1"/>
</dbReference>
<dbReference type="GO" id="GO:0042834">
    <property type="term" value="F:peptidoglycan binding"/>
    <property type="evidence" value="ECO:0007669"/>
    <property type="project" value="InterPro"/>
</dbReference>
<protein>
    <submittedName>
        <fullName evidence="3">Sporulation protein</fullName>
    </submittedName>
</protein>
<name>A0A1D8A3W2_9SPHN</name>
<dbReference type="EMBL" id="CP017075">
    <property type="protein sequence ID" value="AOR76801.1"/>
    <property type="molecule type" value="Genomic_DNA"/>
</dbReference>
<feature type="chain" id="PRO_5009104679" evidence="1">
    <location>
        <begin position="39"/>
        <end position="426"/>
    </location>
</feature>
<evidence type="ECO:0000313" key="3">
    <source>
        <dbReference type="EMBL" id="AOR76801.1"/>
    </source>
</evidence>
<dbReference type="InterPro" id="IPR011990">
    <property type="entry name" value="TPR-like_helical_dom_sf"/>
</dbReference>
<dbReference type="RefSeq" id="WP_069708103.1">
    <property type="nucleotide sequence ID" value="NZ_CP017075.1"/>
</dbReference>
<keyword evidence="1" id="KW-0732">Signal</keyword>
<dbReference type="Pfam" id="PF05036">
    <property type="entry name" value="SPOR"/>
    <property type="match status" value="1"/>
</dbReference>
<dbReference type="InterPro" id="IPR007730">
    <property type="entry name" value="SPOR-like_dom"/>
</dbReference>
<dbReference type="Gene3D" id="1.25.40.10">
    <property type="entry name" value="Tetratricopeptide repeat domain"/>
    <property type="match status" value="1"/>
</dbReference>
<proteinExistence type="predicted"/>
<gene>
    <name evidence="3" type="ORF">BES08_08610</name>
</gene>
<dbReference type="PROSITE" id="PS51257">
    <property type="entry name" value="PROKAR_LIPOPROTEIN"/>
    <property type="match status" value="1"/>
</dbReference>
<dbReference type="GO" id="GO:0042802">
    <property type="term" value="F:identical protein binding"/>
    <property type="evidence" value="ECO:0007669"/>
    <property type="project" value="InterPro"/>
</dbReference>
<dbReference type="InterPro" id="IPR036680">
    <property type="entry name" value="SPOR-like_sf"/>
</dbReference>
<dbReference type="SUPFAM" id="SSF48452">
    <property type="entry name" value="TPR-like"/>
    <property type="match status" value="1"/>
</dbReference>
<organism evidence="3 4">
    <name type="scientific">Novosphingobium resinovorum</name>
    <dbReference type="NCBI Taxonomy" id="158500"/>
    <lineage>
        <taxon>Bacteria</taxon>
        <taxon>Pseudomonadati</taxon>
        <taxon>Pseudomonadota</taxon>
        <taxon>Alphaproteobacteria</taxon>
        <taxon>Sphingomonadales</taxon>
        <taxon>Sphingomonadaceae</taxon>
        <taxon>Novosphingobium</taxon>
    </lineage>
</organism>
<dbReference type="KEGG" id="nre:BES08_08610"/>
<accession>A0A1D8A3W2</accession>
<evidence type="ECO:0000256" key="1">
    <source>
        <dbReference type="SAM" id="SignalP"/>
    </source>
</evidence>
<dbReference type="AlphaFoldDB" id="A0A1D8A3W2"/>